<evidence type="ECO:0000256" key="7">
    <source>
        <dbReference type="ARBA" id="ARBA00022755"/>
    </source>
</evidence>
<reference evidence="22 23" key="1">
    <citation type="journal article" date="2016" name="Nat. Commun.">
        <title>Thousands of microbial genomes shed light on interconnected biogeochemical processes in an aquifer system.</title>
        <authorList>
            <person name="Anantharaman K."/>
            <person name="Brown C.T."/>
            <person name="Hug L.A."/>
            <person name="Sharon I."/>
            <person name="Castelle C.J."/>
            <person name="Probst A.J."/>
            <person name="Thomas B.C."/>
            <person name="Singh A."/>
            <person name="Wilkins M.J."/>
            <person name="Karaoz U."/>
            <person name="Brodie E.L."/>
            <person name="Williams K.H."/>
            <person name="Hubbard S.S."/>
            <person name="Banfield J.F."/>
        </authorList>
    </citation>
    <scope>NUCLEOTIDE SEQUENCE [LARGE SCALE GENOMIC DNA]</scope>
</reference>
<dbReference type="GO" id="GO:0003938">
    <property type="term" value="F:IMP dehydrogenase activity"/>
    <property type="evidence" value="ECO:0007669"/>
    <property type="project" value="UniProtKB-UniRule"/>
</dbReference>
<evidence type="ECO:0000313" key="22">
    <source>
        <dbReference type="EMBL" id="OGI96423.1"/>
    </source>
</evidence>
<dbReference type="UniPathway" id="UPA00601">
    <property type="reaction ID" value="UER00295"/>
</dbReference>
<feature type="binding site" evidence="13">
    <location>
        <position position="248"/>
    </location>
    <ligand>
        <name>NAD(+)</name>
        <dbReference type="ChEBI" id="CHEBI:57540"/>
    </ligand>
</feature>
<dbReference type="CDD" id="cd00381">
    <property type="entry name" value="IMPDH"/>
    <property type="match status" value="1"/>
</dbReference>
<name>A0A1F6XQS3_9BACT</name>
<comment type="caution">
    <text evidence="13">Lacks conserved residue(s) required for the propagation of feature annotation.</text>
</comment>
<feature type="binding site" evidence="13 16">
    <location>
        <begin position="298"/>
        <end position="300"/>
    </location>
    <ligand>
        <name>NAD(+)</name>
        <dbReference type="ChEBI" id="CHEBI:57540"/>
    </ligand>
</feature>
<keyword evidence="8 13" id="KW-0630">Potassium</keyword>
<keyword evidence="9 13" id="KW-0560">Oxidoreductase</keyword>
<evidence type="ECO:0000256" key="17">
    <source>
        <dbReference type="PIRSR" id="PIRSR000130-4"/>
    </source>
</evidence>
<dbReference type="GO" id="GO:0006177">
    <property type="term" value="P:GMP biosynthetic process"/>
    <property type="evidence" value="ECO:0007669"/>
    <property type="project" value="UniProtKB-UniRule"/>
</dbReference>
<dbReference type="SMART" id="SM01240">
    <property type="entry name" value="IMPDH"/>
    <property type="match status" value="1"/>
</dbReference>
<dbReference type="PANTHER" id="PTHR11911:SF111">
    <property type="entry name" value="INOSINE-5'-MONOPHOSPHATE DEHYDROGENASE"/>
    <property type="match status" value="1"/>
</dbReference>
<evidence type="ECO:0000256" key="20">
    <source>
        <dbReference type="RuleBase" id="RU003928"/>
    </source>
</evidence>
<evidence type="ECO:0000256" key="5">
    <source>
        <dbReference type="ARBA" id="ARBA00022737"/>
    </source>
</evidence>
<gene>
    <name evidence="13" type="primary">guaB</name>
    <name evidence="22" type="ORF">A3I25_01700</name>
</gene>
<dbReference type="AlphaFoldDB" id="A0A1F6XQS3"/>
<feature type="binding site" evidence="13 15">
    <location>
        <position position="303"/>
    </location>
    <ligand>
        <name>IMP</name>
        <dbReference type="ChEBI" id="CHEBI:58053"/>
    </ligand>
</feature>
<keyword evidence="4 13" id="KW-0479">Metal-binding</keyword>
<comment type="caution">
    <text evidence="22">The sequence shown here is derived from an EMBL/GenBank/DDBJ whole genome shotgun (WGS) entry which is preliminary data.</text>
</comment>
<dbReference type="EMBL" id="MFVN01000039">
    <property type="protein sequence ID" value="OGI96423.1"/>
    <property type="molecule type" value="Genomic_DNA"/>
</dbReference>
<evidence type="ECO:0000256" key="13">
    <source>
        <dbReference type="HAMAP-Rule" id="MF_01964"/>
    </source>
</evidence>
<evidence type="ECO:0000256" key="1">
    <source>
        <dbReference type="ARBA" id="ARBA00001958"/>
    </source>
</evidence>
<dbReference type="InterPro" id="IPR013785">
    <property type="entry name" value="Aldolase_TIM"/>
</dbReference>
<feature type="domain" description="CBS" evidence="21">
    <location>
        <begin position="155"/>
        <end position="211"/>
    </location>
</feature>
<dbReference type="InterPro" id="IPR015875">
    <property type="entry name" value="IMP_DH/GMP_Rdtase_CS"/>
</dbReference>
<comment type="subunit">
    <text evidence="3 13">Homotetramer.</text>
</comment>
<feature type="binding site" evidence="13 15">
    <location>
        <begin position="385"/>
        <end position="389"/>
    </location>
    <ligand>
        <name>IMP</name>
        <dbReference type="ChEBI" id="CHEBI:58053"/>
    </ligand>
</feature>
<dbReference type="GO" id="GO:0006183">
    <property type="term" value="P:GTP biosynthetic process"/>
    <property type="evidence" value="ECO:0007669"/>
    <property type="project" value="TreeGrafter"/>
</dbReference>
<proteinExistence type="inferred from homology"/>
<evidence type="ECO:0000259" key="21">
    <source>
        <dbReference type="PROSITE" id="PS51371"/>
    </source>
</evidence>
<feature type="binding site" evidence="13 15">
    <location>
        <begin position="361"/>
        <end position="362"/>
    </location>
    <ligand>
        <name>IMP</name>
        <dbReference type="ChEBI" id="CHEBI:58053"/>
    </ligand>
</feature>
<feature type="binding site" evidence="16">
    <location>
        <begin position="248"/>
        <end position="250"/>
    </location>
    <ligand>
        <name>NAD(+)</name>
        <dbReference type="ChEBI" id="CHEBI:57540"/>
    </ligand>
</feature>
<comment type="pathway">
    <text evidence="13 20">Purine metabolism; XMP biosynthesis via de novo pathway; XMP from IMP: step 1/1.</text>
</comment>
<evidence type="ECO:0000256" key="12">
    <source>
        <dbReference type="ARBA" id="ARBA00048028"/>
    </source>
</evidence>
<organism evidence="22 23">
    <name type="scientific">Candidatus Nomurabacteria bacterium RIFCSPLOWO2_02_FULL_42_17</name>
    <dbReference type="NCBI Taxonomy" id="1801789"/>
    <lineage>
        <taxon>Bacteria</taxon>
        <taxon>Candidatus Nomuraibacteriota</taxon>
    </lineage>
</organism>
<comment type="catalytic activity">
    <reaction evidence="12 13 20">
        <text>IMP + NAD(+) + H2O = XMP + NADH + H(+)</text>
        <dbReference type="Rhea" id="RHEA:11708"/>
        <dbReference type="ChEBI" id="CHEBI:15377"/>
        <dbReference type="ChEBI" id="CHEBI:15378"/>
        <dbReference type="ChEBI" id="CHEBI:57464"/>
        <dbReference type="ChEBI" id="CHEBI:57540"/>
        <dbReference type="ChEBI" id="CHEBI:57945"/>
        <dbReference type="ChEBI" id="CHEBI:58053"/>
        <dbReference type="EC" id="1.1.1.205"/>
    </reaction>
</comment>
<protein>
    <recommendedName>
        <fullName evidence="13 20">Inosine-5'-monophosphate dehydrogenase</fullName>
        <shortName evidence="13">IMP dehydrogenase</shortName>
        <shortName evidence="13">IMPD</shortName>
        <shortName evidence="13">IMPDH</shortName>
        <ecNumber evidence="13 20">1.1.1.205</ecNumber>
    </recommendedName>
</protein>
<accession>A0A1F6XQS3</accession>
<evidence type="ECO:0000256" key="11">
    <source>
        <dbReference type="ARBA" id="ARBA00023122"/>
    </source>
</evidence>
<dbReference type="Proteomes" id="UP000177195">
    <property type="component" value="Unassembled WGS sequence"/>
</dbReference>
<dbReference type="GO" id="GO:0046872">
    <property type="term" value="F:metal ion binding"/>
    <property type="evidence" value="ECO:0007669"/>
    <property type="project" value="UniProtKB-UniRule"/>
</dbReference>
<evidence type="ECO:0000256" key="2">
    <source>
        <dbReference type="ARBA" id="ARBA00005502"/>
    </source>
</evidence>
<evidence type="ECO:0000256" key="4">
    <source>
        <dbReference type="ARBA" id="ARBA00022723"/>
    </source>
</evidence>
<feature type="active site" description="Proton acceptor" evidence="13 14">
    <location>
        <position position="402"/>
    </location>
</feature>
<evidence type="ECO:0000256" key="10">
    <source>
        <dbReference type="ARBA" id="ARBA00023027"/>
    </source>
</evidence>
<evidence type="ECO:0000256" key="14">
    <source>
        <dbReference type="PIRSR" id="PIRSR000130-1"/>
    </source>
</evidence>
<dbReference type="PROSITE" id="PS00487">
    <property type="entry name" value="IMP_DH_GMP_RED"/>
    <property type="match status" value="1"/>
</dbReference>
<dbReference type="GO" id="GO:0000166">
    <property type="term" value="F:nucleotide binding"/>
    <property type="evidence" value="ECO:0007669"/>
    <property type="project" value="UniProtKB-UniRule"/>
</dbReference>
<dbReference type="EC" id="1.1.1.205" evidence="13 20"/>
<evidence type="ECO:0000256" key="9">
    <source>
        <dbReference type="ARBA" id="ARBA00023002"/>
    </source>
</evidence>
<feature type="binding site" description="in other chain" evidence="13 17">
    <location>
        <position position="300"/>
    </location>
    <ligand>
        <name>K(+)</name>
        <dbReference type="ChEBI" id="CHEBI:29103"/>
        <note>ligand shared between two tetrameric partners</note>
    </ligand>
</feature>
<keyword evidence="11 18" id="KW-0129">CBS domain</keyword>
<feature type="binding site" evidence="13 15">
    <location>
        <begin position="338"/>
        <end position="340"/>
    </location>
    <ligand>
        <name>IMP</name>
        <dbReference type="ChEBI" id="CHEBI:58053"/>
    </ligand>
</feature>
<comment type="function">
    <text evidence="13">Catalyzes the conversion of inosine 5'-phosphate (IMP) to xanthosine 5'-phosphate (XMP), the first committed and rate-limiting step in the de novo synthesis of guanine nucleotides, and therefore plays an important role in the regulation of cell growth.</text>
</comment>
<feature type="binding site" description="in other chain" evidence="13 17">
    <location>
        <position position="302"/>
    </location>
    <ligand>
        <name>K(+)</name>
        <dbReference type="ChEBI" id="CHEBI:29103"/>
        <note>ligand shared between two tetrameric partners</note>
    </ligand>
</feature>
<dbReference type="FunFam" id="3.20.20.70:FF:000003">
    <property type="entry name" value="GMP reductase"/>
    <property type="match status" value="1"/>
</dbReference>
<dbReference type="SUPFAM" id="SSF51412">
    <property type="entry name" value="Inosine monophosphate dehydrogenase (IMPDH)"/>
    <property type="match status" value="1"/>
</dbReference>
<evidence type="ECO:0000256" key="18">
    <source>
        <dbReference type="PROSITE-ProRule" id="PRU00703"/>
    </source>
</evidence>
<dbReference type="Pfam" id="PF00478">
    <property type="entry name" value="IMPDH"/>
    <property type="match status" value="1"/>
</dbReference>
<dbReference type="CDD" id="cd04601">
    <property type="entry name" value="CBS_pair_IMPDH"/>
    <property type="match status" value="1"/>
</dbReference>
<comment type="cofactor">
    <cofactor evidence="1 13">
        <name>K(+)</name>
        <dbReference type="ChEBI" id="CHEBI:29103"/>
    </cofactor>
</comment>
<comment type="similarity">
    <text evidence="2 13 19">Belongs to the IMPDH/GMPR family.</text>
</comment>
<evidence type="ECO:0000256" key="15">
    <source>
        <dbReference type="PIRSR" id="PIRSR000130-2"/>
    </source>
</evidence>
<evidence type="ECO:0000256" key="3">
    <source>
        <dbReference type="ARBA" id="ARBA00011881"/>
    </source>
</evidence>
<feature type="binding site" evidence="13 15">
    <location>
        <position position="417"/>
    </location>
    <ligand>
        <name>IMP</name>
        <dbReference type="ChEBI" id="CHEBI:58053"/>
    </ligand>
</feature>
<dbReference type="InterPro" id="IPR001093">
    <property type="entry name" value="IMP_DH_GMPRt"/>
</dbReference>
<feature type="active site" description="Thioimidate intermediate" evidence="13 14">
    <location>
        <position position="305"/>
    </location>
</feature>
<feature type="binding site" evidence="13">
    <location>
        <position position="472"/>
    </location>
    <ligand>
        <name>K(+)</name>
        <dbReference type="ChEBI" id="CHEBI:29103"/>
        <note>ligand shared between two tetrameric partners</note>
    </ligand>
</feature>
<evidence type="ECO:0000256" key="8">
    <source>
        <dbReference type="ARBA" id="ARBA00022958"/>
    </source>
</evidence>
<dbReference type="SUPFAM" id="SSF54631">
    <property type="entry name" value="CBS-domain pair"/>
    <property type="match status" value="1"/>
</dbReference>
<dbReference type="HAMAP" id="MF_01964">
    <property type="entry name" value="IMPDH"/>
    <property type="match status" value="1"/>
</dbReference>
<feature type="binding site" evidence="13">
    <location>
        <position position="471"/>
    </location>
    <ligand>
        <name>K(+)</name>
        <dbReference type="ChEBI" id="CHEBI:29103"/>
        <note>ligand shared between two tetrameric partners</note>
    </ligand>
</feature>
<dbReference type="InterPro" id="IPR046342">
    <property type="entry name" value="CBS_dom_sf"/>
</dbReference>
<keyword evidence="6 13" id="KW-0332">GMP biosynthesis</keyword>
<keyword evidence="10 13" id="KW-0520">NAD</keyword>
<dbReference type="PANTHER" id="PTHR11911">
    <property type="entry name" value="INOSINE-5-MONOPHOSPHATE DEHYDROGENASE RELATED"/>
    <property type="match status" value="1"/>
</dbReference>
<evidence type="ECO:0000256" key="6">
    <source>
        <dbReference type="ARBA" id="ARBA00022749"/>
    </source>
</evidence>
<dbReference type="PIRSF" id="PIRSF000130">
    <property type="entry name" value="IMPDH"/>
    <property type="match status" value="1"/>
</dbReference>
<feature type="domain" description="CBS" evidence="21">
    <location>
        <begin position="94"/>
        <end position="151"/>
    </location>
</feature>
<dbReference type="SMART" id="SM00116">
    <property type="entry name" value="CBS"/>
    <property type="match status" value="2"/>
</dbReference>
<dbReference type="PROSITE" id="PS51371">
    <property type="entry name" value="CBS"/>
    <property type="match status" value="2"/>
</dbReference>
<keyword evidence="7 13" id="KW-0658">Purine biosynthesis</keyword>
<keyword evidence="5" id="KW-0677">Repeat</keyword>
<dbReference type="InterPro" id="IPR005990">
    <property type="entry name" value="IMP_DH"/>
</dbReference>
<evidence type="ECO:0000256" key="16">
    <source>
        <dbReference type="PIRSR" id="PIRSR000130-3"/>
    </source>
</evidence>
<dbReference type="Pfam" id="PF00571">
    <property type="entry name" value="CBS"/>
    <property type="match status" value="2"/>
</dbReference>
<evidence type="ECO:0000256" key="19">
    <source>
        <dbReference type="RuleBase" id="RU003927"/>
    </source>
</evidence>
<dbReference type="NCBIfam" id="TIGR01302">
    <property type="entry name" value="IMP_dehydrog"/>
    <property type="match status" value="1"/>
</dbReference>
<feature type="binding site" evidence="13">
    <location>
        <position position="470"/>
    </location>
    <ligand>
        <name>K(+)</name>
        <dbReference type="ChEBI" id="CHEBI:29103"/>
        <note>ligand shared between two tetrameric partners</note>
    </ligand>
</feature>
<comment type="activity regulation">
    <text evidence="13">Mycophenolic acid (MPA) is a non-competitive inhibitor that prevents formation of the closed enzyme conformation by binding to the same site as the amobile flap. In contrast, mizoribine monophosphate (MZP) is a competitive inhibitor that induces the closed conformation. MPA is a potent inhibitor of mammalian IMPDHs but a poor inhibitor of the bacterial enzymes. MZP is a more potent inhibitor of bacterial IMPDH.</text>
</comment>
<feature type="binding site" description="in other chain" evidence="13 17">
    <location>
        <position position="305"/>
    </location>
    <ligand>
        <name>K(+)</name>
        <dbReference type="ChEBI" id="CHEBI:29103"/>
        <note>ligand shared between two tetrameric partners</note>
    </ligand>
</feature>
<sequence>MKRIIKEEGLTFDDVLLIPAYSNVLPRNVNTSTFLTRKIRIPIPVISAAMDTVTEEDMAIALARQGGFGIIHKNMSLDVQVIKVRKVKRAQSGIIIKPFTLPVTACVKDAFKLMKDKNIGGIPILDENEILVGIVTSRDLNFCDPSDKRSVESIMTSKVITARKNASVQTIKTKMLNSGVEKIPIISAEGKLLGMYTAKDLRESETSHRSCKDDKGRLRVGAAVGVTPDVLERVTELMGAGVDVVCLDTAHGHSKGVLDTIKKIKRYFPDLQLMAGNVATEKGAEALIKAGADAVKVGVGPGSICTTRIIAGIGVPQLTAIMEVAKACKKAGIPLVADGGIRYAGDITKALAAGASTVMIGSLFSGTDESPGESIILNGQKFKVYRGMGSAEAMYFGGSKDRYFQDTEDDLKKLIPEGVTGRVPYRGTIAEVVHQLVGGLRAGMGYCGARVIKDLWKARFIQITPAGVRESHPHDITITKESPNYSPL</sequence>
<dbReference type="InterPro" id="IPR000644">
    <property type="entry name" value="CBS_dom"/>
</dbReference>
<evidence type="ECO:0000313" key="23">
    <source>
        <dbReference type="Proteomes" id="UP000177195"/>
    </source>
</evidence>
<dbReference type="Gene3D" id="3.20.20.70">
    <property type="entry name" value="Aldolase class I"/>
    <property type="match status" value="1"/>
</dbReference>